<feature type="transmembrane region" description="Helical" evidence="1">
    <location>
        <begin position="204"/>
        <end position="222"/>
    </location>
</feature>
<accession>A0ABS5YL31</accession>
<keyword evidence="1" id="KW-1133">Transmembrane helix</keyword>
<feature type="transmembrane region" description="Helical" evidence="1">
    <location>
        <begin position="111"/>
        <end position="133"/>
    </location>
</feature>
<organism evidence="2 3">
    <name type="scientific">Paractinoplanes bogorensis</name>
    <dbReference type="NCBI Taxonomy" id="1610840"/>
    <lineage>
        <taxon>Bacteria</taxon>
        <taxon>Bacillati</taxon>
        <taxon>Actinomycetota</taxon>
        <taxon>Actinomycetes</taxon>
        <taxon>Micromonosporales</taxon>
        <taxon>Micromonosporaceae</taxon>
        <taxon>Paractinoplanes</taxon>
    </lineage>
</organism>
<comment type="caution">
    <text evidence="2">The sequence shown here is derived from an EMBL/GenBank/DDBJ whole genome shotgun (WGS) entry which is preliminary data.</text>
</comment>
<feature type="transmembrane region" description="Helical" evidence="1">
    <location>
        <begin position="27"/>
        <end position="44"/>
    </location>
</feature>
<feature type="transmembrane region" description="Helical" evidence="1">
    <location>
        <begin position="171"/>
        <end position="192"/>
    </location>
</feature>
<feature type="transmembrane region" description="Helical" evidence="1">
    <location>
        <begin position="290"/>
        <end position="308"/>
    </location>
</feature>
<dbReference type="RefSeq" id="WP_215786438.1">
    <property type="nucleotide sequence ID" value="NZ_JAHKKG010000003.1"/>
</dbReference>
<proteinExistence type="predicted"/>
<protein>
    <recommendedName>
        <fullName evidence="4">DUF998 domain-containing protein</fullName>
    </recommendedName>
</protein>
<reference evidence="2 3" key="1">
    <citation type="submission" date="2021-06" db="EMBL/GenBank/DDBJ databases">
        <title>Actinoplanes lichenicola sp. nov., and Actinoplanes ovalisporus sp. nov., isolated from lichen in Thailand.</title>
        <authorList>
            <person name="Saeng-In P."/>
            <person name="Kanchanasin P."/>
            <person name="Yuki M."/>
            <person name="Kudo T."/>
            <person name="Ohkuma M."/>
            <person name="Phongsopitanun W."/>
            <person name="Tanasupawat S."/>
        </authorList>
    </citation>
    <scope>NUCLEOTIDE SEQUENCE [LARGE SCALE GENOMIC DNA]</scope>
    <source>
        <strain evidence="2 3">NBRC 110975</strain>
    </source>
</reference>
<evidence type="ECO:0000313" key="2">
    <source>
        <dbReference type="EMBL" id="MBU2664147.1"/>
    </source>
</evidence>
<keyword evidence="1" id="KW-0812">Transmembrane</keyword>
<feature type="transmembrane region" description="Helical" evidence="1">
    <location>
        <begin position="228"/>
        <end position="247"/>
    </location>
</feature>
<keyword evidence="1" id="KW-0472">Membrane</keyword>
<feature type="transmembrane region" description="Helical" evidence="1">
    <location>
        <begin position="145"/>
        <end position="165"/>
    </location>
</feature>
<dbReference type="EMBL" id="JAHKKG010000003">
    <property type="protein sequence ID" value="MBU2664147.1"/>
    <property type="molecule type" value="Genomic_DNA"/>
</dbReference>
<sequence length="320" mass="33302">MTSVLALLALAPWTAECVWGGFPVTAWPFVIIILAGQYGGAAVLIREVARRTGGGWPAIVLMAAAFGFVQAGLVDQSLFNPSFLDRTSFAADAAAARDTWIPGLSFSGQQAFAYVGGHIALSICAPIAIVESCTTSSGPWLGRRGLAAVAVFYVLGSLLIFRDVYGDEHFFASPVQVGFTLLVVLALIGLALTRRARVTVPSDARVPHPGLVALVVAVPHVVNGLVPGWGGVALSAGVVAVVVALIVRWSRRAGWGQRHVLAAWGSGLVVAAASAYVVPTYEATSAELGLISDIAISVVTVALLTLAWRRQRAARAPVAS</sequence>
<evidence type="ECO:0000313" key="3">
    <source>
        <dbReference type="Proteomes" id="UP001519654"/>
    </source>
</evidence>
<name>A0ABS5YL31_9ACTN</name>
<evidence type="ECO:0000256" key="1">
    <source>
        <dbReference type="SAM" id="Phobius"/>
    </source>
</evidence>
<feature type="transmembrane region" description="Helical" evidence="1">
    <location>
        <begin position="259"/>
        <end position="278"/>
    </location>
</feature>
<feature type="transmembrane region" description="Helical" evidence="1">
    <location>
        <begin position="56"/>
        <end position="74"/>
    </location>
</feature>
<gene>
    <name evidence="2" type="ORF">KOI35_11650</name>
</gene>
<keyword evidence="3" id="KW-1185">Reference proteome</keyword>
<evidence type="ECO:0008006" key="4">
    <source>
        <dbReference type="Google" id="ProtNLM"/>
    </source>
</evidence>
<dbReference type="Proteomes" id="UP001519654">
    <property type="component" value="Unassembled WGS sequence"/>
</dbReference>